<evidence type="ECO:0000259" key="1">
    <source>
        <dbReference type="Pfam" id="PF06850"/>
    </source>
</evidence>
<evidence type="ECO:0000313" key="2">
    <source>
        <dbReference type="EMBL" id="SDR58998.1"/>
    </source>
</evidence>
<dbReference type="InterPro" id="IPR009656">
    <property type="entry name" value="PHB_depo_C"/>
</dbReference>
<sequence>MWYAFIDAQQRLARAMVGGVLSEPESGPRPQAGWLGPEQAADAFSYWLLRSACAFERTPTFAIHSVAGNGSRVTVDESVVASLPLGALLRFKRNPSTPPTDAKLPVLLCAPLAGHHSVMLRETVETLLEERDVFVTDWADARDVPREAGPLSLDDYVQALESFVGAARAFGSPVHVIAICQASVPALGAAALLAMDEAAPIASLSLLGGPIDTRLNPTITDRFASSHSLEWFHDHAIDIVPPPYCGAGRLVYPGFIQQTAIFAAHPERQLRLEADYWSRWLAGDMPGAQRALRSANEYAAVLDMAECYFFDMLRVVFHEHLLPRDLWSVAGRRVRIAALRDTPLCSIEGDSDEITGAGQTHCAHALCDASPMRAARQLTIEQCNHYDLFIGPRWRDAVHPGLREFWRDVEHAALKVCRPRRAARGSANRKSA</sequence>
<keyword evidence="3" id="KW-1185">Reference proteome</keyword>
<dbReference type="Proteomes" id="UP000199365">
    <property type="component" value="Unassembled WGS sequence"/>
</dbReference>
<dbReference type="STRING" id="157910.SAMN05445850_6713"/>
<dbReference type="PANTHER" id="PTHR36837:SF4">
    <property type="entry name" value="BLR0908 PROTEIN"/>
    <property type="match status" value="1"/>
</dbReference>
<gene>
    <name evidence="2" type="ORF">SAMN05445850_6713</name>
</gene>
<dbReference type="InterPro" id="IPR051321">
    <property type="entry name" value="PHA/PHB_synthase"/>
</dbReference>
<dbReference type="SUPFAM" id="SSF53474">
    <property type="entry name" value="alpha/beta-Hydrolases"/>
    <property type="match status" value="1"/>
</dbReference>
<dbReference type="NCBIfam" id="TIGR01849">
    <property type="entry name" value="PHB_depoly_PhaZ"/>
    <property type="match status" value="1"/>
</dbReference>
<feature type="domain" description="PHB de-polymerase C-terminal" evidence="1">
    <location>
        <begin position="208"/>
        <end position="408"/>
    </location>
</feature>
<dbReference type="RefSeq" id="WP_090810877.1">
    <property type="nucleotide sequence ID" value="NZ_FNKX01000003.1"/>
</dbReference>
<dbReference type="PIRSF" id="PIRSF020818">
    <property type="entry name" value="PHB_depoly_PhaZ"/>
    <property type="match status" value="1"/>
</dbReference>
<proteinExistence type="predicted"/>
<dbReference type="AlphaFoldDB" id="A0A1H1K9K4"/>
<dbReference type="Gene3D" id="3.40.50.1820">
    <property type="entry name" value="alpha/beta hydrolase"/>
    <property type="match status" value="1"/>
</dbReference>
<name>A0A1H1K9K4_9BURK</name>
<reference evidence="3" key="1">
    <citation type="submission" date="2016-10" db="EMBL/GenBank/DDBJ databases">
        <authorList>
            <person name="Varghese N."/>
            <person name="Submissions S."/>
        </authorList>
    </citation>
    <scope>NUCLEOTIDE SEQUENCE [LARGE SCALE GENOMIC DNA]</scope>
    <source>
        <strain evidence="3">DUS833</strain>
    </source>
</reference>
<organism evidence="2 3">
    <name type="scientific">Paraburkholderia tuberum</name>
    <dbReference type="NCBI Taxonomy" id="157910"/>
    <lineage>
        <taxon>Bacteria</taxon>
        <taxon>Pseudomonadati</taxon>
        <taxon>Pseudomonadota</taxon>
        <taxon>Betaproteobacteria</taxon>
        <taxon>Burkholderiales</taxon>
        <taxon>Burkholderiaceae</taxon>
        <taxon>Paraburkholderia</taxon>
    </lineage>
</organism>
<dbReference type="Pfam" id="PF06850">
    <property type="entry name" value="PHB_depo_C"/>
    <property type="match status" value="1"/>
</dbReference>
<dbReference type="InterPro" id="IPR029058">
    <property type="entry name" value="AB_hydrolase_fold"/>
</dbReference>
<dbReference type="InterPro" id="IPR010915">
    <property type="entry name" value="PHB_depoly_PhaZ"/>
</dbReference>
<evidence type="ECO:0000313" key="3">
    <source>
        <dbReference type="Proteomes" id="UP000199365"/>
    </source>
</evidence>
<dbReference type="EMBL" id="FNKX01000003">
    <property type="protein sequence ID" value="SDR58998.1"/>
    <property type="molecule type" value="Genomic_DNA"/>
</dbReference>
<accession>A0A1H1K9K4</accession>
<dbReference type="PANTHER" id="PTHR36837">
    <property type="entry name" value="POLY(3-HYDROXYALKANOATE) POLYMERASE SUBUNIT PHAC"/>
    <property type="match status" value="1"/>
</dbReference>
<protein>
    <submittedName>
        <fullName evidence="2">Polyhydroxyalkanoate depolymerase, intracellular</fullName>
    </submittedName>
</protein>